<comment type="caution">
    <text evidence="1">The sequence shown here is derived from an EMBL/GenBank/DDBJ whole genome shotgun (WGS) entry which is preliminary data.</text>
</comment>
<dbReference type="Proteomes" id="UP001177670">
    <property type="component" value="Unassembled WGS sequence"/>
</dbReference>
<keyword evidence="2" id="KW-1185">Reference proteome</keyword>
<dbReference type="EMBL" id="JAHYIQ010000015">
    <property type="protein sequence ID" value="KAK1125671.1"/>
    <property type="molecule type" value="Genomic_DNA"/>
</dbReference>
<name>A0AA40KM84_9HYME</name>
<feature type="non-terminal residue" evidence="1">
    <location>
        <position position="94"/>
    </location>
</feature>
<dbReference type="AlphaFoldDB" id="A0AA40KM84"/>
<accession>A0AA40KM84</accession>
<reference evidence="1" key="1">
    <citation type="submission" date="2021-10" db="EMBL/GenBank/DDBJ databases">
        <title>Melipona bicolor Genome sequencing and assembly.</title>
        <authorList>
            <person name="Araujo N.S."/>
            <person name="Arias M.C."/>
        </authorList>
    </citation>
    <scope>NUCLEOTIDE SEQUENCE</scope>
    <source>
        <strain evidence="1">USP_2M_L1-L4_2017</strain>
        <tissue evidence="1">Whole body</tissue>
    </source>
</reference>
<evidence type="ECO:0000313" key="1">
    <source>
        <dbReference type="EMBL" id="KAK1125671.1"/>
    </source>
</evidence>
<proteinExistence type="predicted"/>
<gene>
    <name evidence="1" type="ORF">K0M31_005223</name>
</gene>
<sequence>MESTVMNAARLWMFRELAARTVYQREEYPGNGCIIQSDSTRKVHCNSRGEVKWKRLKRNFKRIFKAHYSVATLTVNTIYELISRFRFPCSTFAT</sequence>
<organism evidence="1 2">
    <name type="scientific">Melipona bicolor</name>
    <dbReference type="NCBI Taxonomy" id="60889"/>
    <lineage>
        <taxon>Eukaryota</taxon>
        <taxon>Metazoa</taxon>
        <taxon>Ecdysozoa</taxon>
        <taxon>Arthropoda</taxon>
        <taxon>Hexapoda</taxon>
        <taxon>Insecta</taxon>
        <taxon>Pterygota</taxon>
        <taxon>Neoptera</taxon>
        <taxon>Endopterygota</taxon>
        <taxon>Hymenoptera</taxon>
        <taxon>Apocrita</taxon>
        <taxon>Aculeata</taxon>
        <taxon>Apoidea</taxon>
        <taxon>Anthophila</taxon>
        <taxon>Apidae</taxon>
        <taxon>Melipona</taxon>
    </lineage>
</organism>
<evidence type="ECO:0000313" key="2">
    <source>
        <dbReference type="Proteomes" id="UP001177670"/>
    </source>
</evidence>
<protein>
    <submittedName>
        <fullName evidence="1">Uncharacterized protein</fullName>
    </submittedName>
</protein>